<evidence type="ECO:0000313" key="3">
    <source>
        <dbReference type="Proteomes" id="UP000298787"/>
    </source>
</evidence>
<organism evidence="2 3">
    <name type="scientific">Collichthys lucidus</name>
    <name type="common">Big head croaker</name>
    <name type="synonym">Sciaena lucida</name>
    <dbReference type="NCBI Taxonomy" id="240159"/>
    <lineage>
        <taxon>Eukaryota</taxon>
        <taxon>Metazoa</taxon>
        <taxon>Chordata</taxon>
        <taxon>Craniata</taxon>
        <taxon>Vertebrata</taxon>
        <taxon>Euteleostomi</taxon>
        <taxon>Actinopterygii</taxon>
        <taxon>Neopterygii</taxon>
        <taxon>Teleostei</taxon>
        <taxon>Neoteleostei</taxon>
        <taxon>Acanthomorphata</taxon>
        <taxon>Eupercaria</taxon>
        <taxon>Sciaenidae</taxon>
        <taxon>Collichthys</taxon>
    </lineage>
</organism>
<evidence type="ECO:0000313" key="1">
    <source>
        <dbReference type="EMBL" id="TKS64972.1"/>
    </source>
</evidence>
<sequence>MEPVDLCCSLYKALTLDPVPVIGNVLYVAGAEGLRLSNLTEETVKPCPAHRFNFRHTVETLLQHVSTTERCVCESSPAHSTERWKNEAPEEARVCPFLRGKPKTACVRRVKRGGEEAVTGKGDSPPEFTRRMLWAYENDNVVAAYKWLIRNRSRDYPKCCEAVIVYQLKRSQSLPPGLYVYRTQPTHFGCTGERPLAVLDQFNFGGRLQRGGLKAGLPSAIVIKMFPGCENFSALYVISRKLAISTPEYGNRMFGEARALNIIDVCSSASAILCQHHEVAMRTERMCVLDLRWKGFDTKSACIKAIPRVGGLQAVVWCNHSSEIQDIECNVLTWLFGFSNKLPREVQLIDYKREAHGVRYILMDMDTFPGSLPKPPTMDTSYFVHTYFVGDLRLATQSIGELPECRSRMGSPCPNESCFTFWYSLPSLECCQPTPFSCGVRHGALSAFTEASKTCLLEWVLQRRGTSCMGLAVQHTLYYHAANMEYKLMVSHTVMDNDDSLTIFRL</sequence>
<proteinExistence type="predicted"/>
<dbReference type="AlphaFoldDB" id="A0A4U5TW42"/>
<dbReference type="EMBL" id="ML142788">
    <property type="protein sequence ID" value="TKS64991.1"/>
    <property type="molecule type" value="Genomic_DNA"/>
</dbReference>
<accession>A0A4U5TW42</accession>
<protein>
    <submittedName>
        <fullName evidence="2">Uncharacterized protein</fullName>
    </submittedName>
</protein>
<reference evidence="2 3" key="1">
    <citation type="submission" date="2019-01" db="EMBL/GenBank/DDBJ databases">
        <title>Genome Assembly of Collichthys lucidus.</title>
        <authorList>
            <person name="Cai M."/>
            <person name="Xiao S."/>
        </authorList>
    </citation>
    <scope>NUCLEOTIDE SEQUENCE [LARGE SCALE GENOMIC DNA]</scope>
    <source>
        <strain evidence="2">JT15FE1705JMU</strain>
        <tissue evidence="2">Muscle</tissue>
    </source>
</reference>
<gene>
    <name evidence="1" type="ORF">D9C73_027764</name>
    <name evidence="2" type="ORF">D9C73_027783</name>
</gene>
<name>A0A4U5TW42_COLLU</name>
<evidence type="ECO:0000313" key="2">
    <source>
        <dbReference type="EMBL" id="TKS64991.1"/>
    </source>
</evidence>
<keyword evidence="3" id="KW-1185">Reference proteome</keyword>
<dbReference type="EMBL" id="ML142788">
    <property type="protein sequence ID" value="TKS64972.1"/>
    <property type="molecule type" value="Genomic_DNA"/>
</dbReference>
<dbReference type="Proteomes" id="UP000298787">
    <property type="component" value="Unassembled WGS sequence"/>
</dbReference>